<keyword evidence="3" id="KW-0804">Transcription</keyword>
<evidence type="ECO:0000313" key="7">
    <source>
        <dbReference type="Proteomes" id="UP000266723"/>
    </source>
</evidence>
<evidence type="ECO:0000256" key="1">
    <source>
        <dbReference type="ARBA" id="ARBA00004123"/>
    </source>
</evidence>
<comment type="caution">
    <text evidence="6">The sequence shown here is derived from an EMBL/GenBank/DDBJ whole genome shotgun (WGS) entry which is preliminary data.</text>
</comment>
<evidence type="ECO:0008006" key="8">
    <source>
        <dbReference type="Google" id="ProtNLM"/>
    </source>
</evidence>
<feature type="compositionally biased region" description="Gly residues" evidence="5">
    <location>
        <begin position="531"/>
        <end position="540"/>
    </location>
</feature>
<reference evidence="6 7" key="1">
    <citation type="journal article" date="2020" name="BMC Genomics">
        <title>Intraspecific diversification of the crop wild relative Brassica cretica Lam. using demographic model selection.</title>
        <authorList>
            <person name="Kioukis A."/>
            <person name="Michalopoulou V.A."/>
            <person name="Briers L."/>
            <person name="Pirintsos S."/>
            <person name="Studholme D.J."/>
            <person name="Pavlidis P."/>
            <person name="Sarris P.F."/>
        </authorList>
    </citation>
    <scope>NUCLEOTIDE SEQUENCE [LARGE SCALE GENOMIC DNA]</scope>
    <source>
        <strain evidence="7">cv. PFS-1207/04</strain>
    </source>
</reference>
<proteinExistence type="predicted"/>
<sequence length="601" mass="65824">MDPRIPYSQSAGYIGLLHSQHEIVHHENSPYESFHSGSSQIPQFSSQQCEAPTPPTDTPVERGRRHKWTPAEDEMLISAWLNTSKDAIVGNNQKSGTFWKRIDNVGSFFVGCSSREVGKRLLLALFLHLRERGDTQKARELAIMQRCQDQRIHLGELKGHIVKKIGVESSKKYFYYLSRFLCHKLAKREFDKSCFRVLGRENLSLHNQLIRSILRNATVSKSPPTVQDLARPVQSGGDGSLVPNDNNQNGPVLSNGKVEHMLQQPVCSNVGLENGDLSRFDDQISGRYGREGEFLGPSKNLGAVNVSVSSPLVAPLGIQFCSASVGGRTVPVSTVVSCLPETEMVRKRMESIAVAHGLEGVSMECANTLNAMLDVYLKKLIKSCTDLVGARSTKQQSQNSLQDHHYSVSLLDFRTAMELNPQQLGENWPTLRERISVRGKESEVMILQQQKKTQRAASRPIQAQEIVDSFVENRLRSFAFPVDGAHFTCDTMLGDFVSTAHLLSDGSPPDGSPPEASPPDSGSLDGSLDGSLGGSLGGSLDGSVDGSVEGSPLSSTSYSAIRRISYSQSAGYIGLLHSQHESVHHENSPYESFHSGSSQIP</sequence>
<evidence type="ECO:0000256" key="2">
    <source>
        <dbReference type="ARBA" id="ARBA00023015"/>
    </source>
</evidence>
<comment type="subcellular location">
    <subcellularLocation>
        <location evidence="1">Nucleus</location>
    </subcellularLocation>
</comment>
<organism evidence="6 7">
    <name type="scientific">Brassica cretica</name>
    <name type="common">Mustard</name>
    <dbReference type="NCBI Taxonomy" id="69181"/>
    <lineage>
        <taxon>Eukaryota</taxon>
        <taxon>Viridiplantae</taxon>
        <taxon>Streptophyta</taxon>
        <taxon>Embryophyta</taxon>
        <taxon>Tracheophyta</taxon>
        <taxon>Spermatophyta</taxon>
        <taxon>Magnoliopsida</taxon>
        <taxon>eudicotyledons</taxon>
        <taxon>Gunneridae</taxon>
        <taxon>Pentapetalae</taxon>
        <taxon>rosids</taxon>
        <taxon>malvids</taxon>
        <taxon>Brassicales</taxon>
        <taxon>Brassicaceae</taxon>
        <taxon>Brassiceae</taxon>
        <taxon>Brassica</taxon>
    </lineage>
</organism>
<feature type="region of interest" description="Disordered" evidence="5">
    <location>
        <begin position="581"/>
        <end position="601"/>
    </location>
</feature>
<dbReference type="Proteomes" id="UP000266723">
    <property type="component" value="Unassembled WGS sequence"/>
</dbReference>
<feature type="compositionally biased region" description="Low complexity" evidence="5">
    <location>
        <begin position="518"/>
        <end position="530"/>
    </location>
</feature>
<feature type="compositionally biased region" description="Polar residues" evidence="5">
    <location>
        <begin position="35"/>
        <end position="50"/>
    </location>
</feature>
<keyword evidence="7" id="KW-1185">Reference proteome</keyword>
<evidence type="ECO:0000256" key="5">
    <source>
        <dbReference type="SAM" id="MobiDB-lite"/>
    </source>
</evidence>
<dbReference type="CDD" id="cd22933">
    <property type="entry name" value="HFD_HFI1"/>
    <property type="match status" value="1"/>
</dbReference>
<protein>
    <recommendedName>
        <fullName evidence="8">Bromodomain associated domain-containing protein</fullName>
    </recommendedName>
</protein>
<dbReference type="PANTHER" id="PTHR21277">
    <property type="entry name" value="TRANSCRIPTIONAL ADAPTER 1"/>
    <property type="match status" value="1"/>
</dbReference>
<feature type="compositionally biased region" description="Low complexity" evidence="5">
    <location>
        <begin position="541"/>
        <end position="551"/>
    </location>
</feature>
<dbReference type="PANTHER" id="PTHR21277:SF5">
    <property type="entry name" value="TRANSCRIPTIONAL ADAPTER 1"/>
    <property type="match status" value="1"/>
</dbReference>
<evidence type="ECO:0000256" key="3">
    <source>
        <dbReference type="ARBA" id="ARBA00023163"/>
    </source>
</evidence>
<name>A0ABQ7DDL7_BRACR</name>
<evidence type="ECO:0000256" key="4">
    <source>
        <dbReference type="ARBA" id="ARBA00023242"/>
    </source>
</evidence>
<dbReference type="Pfam" id="PF12767">
    <property type="entry name" value="SAGA-Tad1"/>
    <property type="match status" value="1"/>
</dbReference>
<gene>
    <name evidence="6" type="ORF">DY000_02034334</name>
</gene>
<dbReference type="InterPro" id="IPR024738">
    <property type="entry name" value="Hfi1/Tada1"/>
</dbReference>
<feature type="region of interest" description="Disordered" evidence="5">
    <location>
        <begin position="28"/>
        <end position="63"/>
    </location>
</feature>
<keyword evidence="4" id="KW-0539">Nucleus</keyword>
<accession>A0ABQ7DDL7</accession>
<feature type="region of interest" description="Disordered" evidence="5">
    <location>
        <begin position="503"/>
        <end position="554"/>
    </location>
</feature>
<keyword evidence="2" id="KW-0805">Transcription regulation</keyword>
<evidence type="ECO:0000313" key="6">
    <source>
        <dbReference type="EMBL" id="KAF3575526.1"/>
    </source>
</evidence>
<dbReference type="EMBL" id="QGKV02000649">
    <property type="protein sequence ID" value="KAF3575526.1"/>
    <property type="molecule type" value="Genomic_DNA"/>
</dbReference>